<name>A0A0D5YEJ6_ACIBA</name>
<proteinExistence type="predicted"/>
<reference evidence="4" key="2">
    <citation type="submission" date="2015-03" db="EMBL/GenBank/DDBJ databases">
        <authorList>
            <person name="Gallagher L.A."/>
            <person name="Hayden H.S."/>
            <person name="Weiss E.J."/>
            <person name="Hager K.R."/>
            <person name="Ramage E."/>
            <person name="Radey M.R."/>
            <person name="Bydalek R."/>
            <person name="Manoil C."/>
            <person name="Miller S.I."/>
            <person name="Brittnacher M.J."/>
        </authorList>
    </citation>
    <scope>NUCLEOTIDE SEQUENCE [LARGE SCALE GENOMIC DNA]</scope>
    <source>
        <strain evidence="4">AB5075-UW</strain>
    </source>
</reference>
<dbReference type="AlphaFoldDB" id="A0A0D5YEJ6"/>
<dbReference type="InterPro" id="IPR051934">
    <property type="entry name" value="Phage_Tail_Fiber_Structural"/>
</dbReference>
<feature type="domain" description="Phage tail fibre protein N-terminal" evidence="1">
    <location>
        <begin position="1"/>
        <end position="149"/>
    </location>
</feature>
<protein>
    <submittedName>
        <fullName evidence="3">Alkaline phosphatase</fullName>
    </submittedName>
    <submittedName>
        <fullName evidence="2">Phage tail fiber protein</fullName>
    </submittedName>
</protein>
<dbReference type="EMBL" id="WPIP01000033">
    <property type="protein sequence ID" value="MVM91164.1"/>
    <property type="molecule type" value="Genomic_DNA"/>
</dbReference>
<dbReference type="PANTHER" id="PTHR35191">
    <property type="entry name" value="PROPHAGE SIDE TAIL FIBER PROTEIN HOMOLOG STFQ-RELATED"/>
    <property type="match status" value="1"/>
</dbReference>
<organism evidence="2 4">
    <name type="scientific">Acinetobacter baumannii</name>
    <dbReference type="NCBI Taxonomy" id="470"/>
    <lineage>
        <taxon>Bacteria</taxon>
        <taxon>Pseudomonadati</taxon>
        <taxon>Pseudomonadota</taxon>
        <taxon>Gammaproteobacteria</taxon>
        <taxon>Moraxellales</taxon>
        <taxon>Moraxellaceae</taxon>
        <taxon>Acinetobacter</taxon>
        <taxon>Acinetobacter calcoaceticus/baumannii complex</taxon>
    </lineage>
</organism>
<reference evidence="2 4" key="1">
    <citation type="journal article" date="2015" name="J. Bacteriol.">
        <title>Resources for Genetic and Genomic Analysis of Emerging Pathogen Acinetobacter baumannii.</title>
        <authorList>
            <person name="Gallagher L.A."/>
            <person name="Ramage E."/>
            <person name="Weiss E.J."/>
            <person name="Radey M."/>
            <person name="Hayden H.S."/>
            <person name="Held K.G."/>
            <person name="Huse H.K."/>
            <person name="Zurawski D.V."/>
            <person name="Brittnacher M.J."/>
            <person name="Manoil C."/>
        </authorList>
    </citation>
    <scope>NUCLEOTIDE SEQUENCE [LARGE SCALE GENOMIC DNA]</scope>
    <source>
        <strain evidence="2 4">AB5075-UW</strain>
    </source>
</reference>
<accession>A0A0D5YEJ6</accession>
<dbReference type="RefSeq" id="WP_000729646.1">
    <property type="nucleotide sequence ID" value="NZ_CAKKOL010000014.1"/>
</dbReference>
<dbReference type="Proteomes" id="UP000439424">
    <property type="component" value="Unassembled WGS sequence"/>
</dbReference>
<evidence type="ECO:0000259" key="1">
    <source>
        <dbReference type="Pfam" id="PF12571"/>
    </source>
</evidence>
<dbReference type="PANTHER" id="PTHR35191:SF1">
    <property type="entry name" value="PROPHAGE SIDE TAIL FIBER PROTEIN HOMOLOG STFQ-RELATED"/>
    <property type="match status" value="1"/>
</dbReference>
<evidence type="ECO:0000313" key="4">
    <source>
        <dbReference type="Proteomes" id="UP000032746"/>
    </source>
</evidence>
<reference evidence="3 5" key="3">
    <citation type="submission" date="2019-11" db="EMBL/GenBank/DDBJ databases">
        <title>Multidrug-resistant Acinetobacter baumannii moving toward extensively drug-resistant over fifteen years in South of Brazil.</title>
        <authorList>
            <person name="Fedrigo N.H."/>
            <person name="Cerdeira L."/>
            <person name="Fuga B."/>
            <person name="Marini P.V.B."/>
            <person name="Shinohara D.R."/>
            <person name="Carrara-Marroni F.E."/>
            <person name="Lincopan N."/>
            <person name="Tognim M.C.B."/>
        </authorList>
    </citation>
    <scope>NUCLEOTIDE SEQUENCE [LARGE SCALE GENOMIC DNA]</scope>
    <source>
        <strain evidence="3 5">Ac576</strain>
    </source>
</reference>
<evidence type="ECO:0000313" key="5">
    <source>
        <dbReference type="Proteomes" id="UP000439424"/>
    </source>
</evidence>
<dbReference type="InterPro" id="IPR022225">
    <property type="entry name" value="Phage_tail_fibre_N"/>
</dbReference>
<evidence type="ECO:0000313" key="3">
    <source>
        <dbReference type="EMBL" id="MVM91164.1"/>
    </source>
</evidence>
<dbReference type="PATRIC" id="fig|470.1345.peg.538"/>
<dbReference type="EMBL" id="CP008706">
    <property type="protein sequence ID" value="AKA30338.1"/>
    <property type="molecule type" value="Genomic_DNA"/>
</dbReference>
<gene>
    <name evidence="2" type="ORF">ABUW_0568</name>
    <name evidence="3" type="ORF">GNY86_06490</name>
</gene>
<evidence type="ECO:0000313" key="2">
    <source>
        <dbReference type="EMBL" id="AKA30338.1"/>
    </source>
</evidence>
<dbReference type="Proteomes" id="UP000032746">
    <property type="component" value="Chromosome"/>
</dbReference>
<sequence length="650" mass="72308">MAALYHSLFTEKGLELLRESIQNGTKLGITHMSFGDGGGDLPIPDASFTQMINEVYRVQLNRLAPSRDNPNWLEADGVIPSAVGGFNIREVGLWAEDVMVAYANYPPTYKPSGDQGTAQIKTIRIVLQIDNTANFELKIDASVVMATLQSVEEAKLEAMNHADSLVKEQIRYVDNLNSLNDIENPQDKQIVYVTGMGEFEYSLTLMTWAPKQRSDNTILTAEGRFQRDKNKDYLDLKDYIFLAEGKDWTKAIKQAETDAFNLKMGLKIPSGIFGYSEDITFRCHTFGQGISNTWLQKLKPCSVIILGGSLRDLTVSPEGYLDNDQSDGIIADNSDRKLILNVLTEYHGGNGFVFKKGNLSRFIIRSRYNKGKGVLFTPDAPGDNKAAQLWLECTGNKRSGFFMDHSLVNPSYNSGNHFGTIISQGNGADLVNDDKYDVVLSGNYNNLTIYTEYGAGCWHKDTLKGSRIFYTNMSHINWKDEAGDSNEVSYIPSANGTRVIKYGKFQNVVVQNENGQYSGKLTFTHTANNKFEYILGNSTADQNIYYPDKLFLRKGKGTFQPIFPRDNVVLNFGTIPAGRSVEKSLSLLQLGLSSANNTVVVNPVGNIGAGLLWSCYIDSNDLDRVVIRLFNSNSIDVTTADFPWKVSVFL</sequence>
<dbReference type="Pfam" id="PF12571">
    <property type="entry name" value="Phage_tail_fib"/>
    <property type="match status" value="1"/>
</dbReference>